<proteinExistence type="predicted"/>
<name>A0A173Y3B9_9CLOT</name>
<gene>
    <name evidence="1" type="primary">fliU_1</name>
    <name evidence="1" type="ORF">ERS852470_00257</name>
</gene>
<sequence length="415" mass="49353">MVKNIKKIYPRYFEEFKCIGGKCEDSCCIGWNIDIDKITFKKYFKVKDPEMKRMFQKNVQNNERCSSEDIDYGIVKLKKDKRCPFLDEENYCVIHSNLGEDYLSNVCTCFPRVTNKIDDTYEMSLDVACPEAARLILLNKEGIKFVSKEESIGKHIISAQIDSKIKEVQNSPLRYFREIRDFCIDIIQNRDFKLNERLYILGDFINKLEDQFNNNLEDIDKFISTYNVKRVAKEYSSEDINSLLGNDNMNYIIQMNFFIKMLKILKVDKEVESITFKKYTKEILDGYKIESDKSINENSNLYIKAFKEYEEIIENEYNYIFENYLVNFIYNNMFPFNEILTPFDSYIMLLMRVAFIKFYLVGLYLNGEDNNKEKIVGFIQVFSKTIEHHKVFLIDALAYIKRNEFNNMEFAKNLL</sequence>
<dbReference type="NCBIfam" id="NF038110">
    <property type="entry name" value="Lys_methyl_FliB"/>
    <property type="match status" value="1"/>
</dbReference>
<dbReference type="Proteomes" id="UP000095558">
    <property type="component" value="Unassembled WGS sequence"/>
</dbReference>
<organism evidence="1 2">
    <name type="scientific">Clostridium disporicum</name>
    <dbReference type="NCBI Taxonomy" id="84024"/>
    <lineage>
        <taxon>Bacteria</taxon>
        <taxon>Bacillati</taxon>
        <taxon>Bacillota</taxon>
        <taxon>Clostridia</taxon>
        <taxon>Eubacteriales</taxon>
        <taxon>Clostridiaceae</taxon>
        <taxon>Clostridium</taxon>
    </lineage>
</organism>
<protein>
    <submittedName>
        <fullName evidence="1">FliB family protein</fullName>
    </submittedName>
</protein>
<dbReference type="AlphaFoldDB" id="A0A173Y3B9"/>
<dbReference type="EMBL" id="CYZV01000002">
    <property type="protein sequence ID" value="CUN58394.1"/>
    <property type="molecule type" value="Genomic_DNA"/>
</dbReference>
<dbReference type="OrthoDB" id="86584at2"/>
<evidence type="ECO:0000313" key="1">
    <source>
        <dbReference type="EMBL" id="CUN58394.1"/>
    </source>
</evidence>
<accession>A0A173Y3B9</accession>
<evidence type="ECO:0000313" key="2">
    <source>
        <dbReference type="Proteomes" id="UP000095558"/>
    </source>
</evidence>
<reference evidence="1 2" key="1">
    <citation type="submission" date="2015-09" db="EMBL/GenBank/DDBJ databases">
        <authorList>
            <consortium name="Pathogen Informatics"/>
        </authorList>
    </citation>
    <scope>NUCLEOTIDE SEQUENCE [LARGE SCALE GENOMIC DNA]</scope>
    <source>
        <strain evidence="1 2">2789STDY5834855</strain>
    </source>
</reference>
<dbReference type="RefSeq" id="WP_055275020.1">
    <property type="nucleotide sequence ID" value="NZ_CYZV01000002.1"/>
</dbReference>